<protein>
    <submittedName>
        <fullName evidence="3">Energy-coupled thiamine transporter ThiT</fullName>
    </submittedName>
</protein>
<dbReference type="Gene3D" id="1.10.1760.20">
    <property type="match status" value="1"/>
</dbReference>
<evidence type="ECO:0000256" key="1">
    <source>
        <dbReference type="SAM" id="MobiDB-lite"/>
    </source>
</evidence>
<feature type="compositionally biased region" description="Low complexity" evidence="1">
    <location>
        <begin position="240"/>
        <end position="253"/>
    </location>
</feature>
<feature type="region of interest" description="Disordered" evidence="1">
    <location>
        <begin position="240"/>
        <end position="272"/>
    </location>
</feature>
<dbReference type="Proteomes" id="UP000824132">
    <property type="component" value="Unassembled WGS sequence"/>
</dbReference>
<dbReference type="InterPro" id="IPR012651">
    <property type="entry name" value="Thia_Transptr_ThiT"/>
</dbReference>
<organism evidence="3 4">
    <name type="scientific">Candidatus Borkfalkia avistercoris</name>
    <dbReference type="NCBI Taxonomy" id="2838504"/>
    <lineage>
        <taxon>Bacteria</taxon>
        <taxon>Bacillati</taxon>
        <taxon>Bacillota</taxon>
        <taxon>Clostridia</taxon>
        <taxon>Christensenellales</taxon>
        <taxon>Christensenellaceae</taxon>
        <taxon>Candidatus Borkfalkia</taxon>
    </lineage>
</organism>
<comment type="caution">
    <text evidence="3">The sequence shown here is derived from an EMBL/GenBank/DDBJ whole genome shotgun (WGS) entry which is preliminary data.</text>
</comment>
<feature type="transmembrane region" description="Helical" evidence="2">
    <location>
        <begin position="121"/>
        <end position="137"/>
    </location>
</feature>
<feature type="transmembrane region" description="Helical" evidence="2">
    <location>
        <begin position="73"/>
        <end position="90"/>
    </location>
</feature>
<evidence type="ECO:0000256" key="2">
    <source>
        <dbReference type="SAM" id="Phobius"/>
    </source>
</evidence>
<dbReference type="EMBL" id="DXCL01000042">
    <property type="protein sequence ID" value="HIZ04024.1"/>
    <property type="molecule type" value="Genomic_DNA"/>
</dbReference>
<feature type="transmembrane region" description="Helical" evidence="2">
    <location>
        <begin position="49"/>
        <end position="67"/>
    </location>
</feature>
<evidence type="ECO:0000313" key="3">
    <source>
        <dbReference type="EMBL" id="HIZ04024.1"/>
    </source>
</evidence>
<reference evidence="3" key="1">
    <citation type="journal article" date="2021" name="PeerJ">
        <title>Extensive microbial diversity within the chicken gut microbiome revealed by metagenomics and culture.</title>
        <authorList>
            <person name="Gilroy R."/>
            <person name="Ravi A."/>
            <person name="Getino M."/>
            <person name="Pursley I."/>
            <person name="Horton D.L."/>
            <person name="Alikhan N.F."/>
            <person name="Baker D."/>
            <person name="Gharbi K."/>
            <person name="Hall N."/>
            <person name="Watson M."/>
            <person name="Adriaenssens E.M."/>
            <person name="Foster-Nyarko E."/>
            <person name="Jarju S."/>
            <person name="Secka A."/>
            <person name="Antonio M."/>
            <person name="Oren A."/>
            <person name="Chaudhuri R.R."/>
            <person name="La Ragione R."/>
            <person name="Hildebrand F."/>
            <person name="Pallen M.J."/>
        </authorList>
    </citation>
    <scope>NUCLEOTIDE SEQUENCE</scope>
    <source>
        <strain evidence="3">CHK187-5294</strain>
    </source>
</reference>
<dbReference type="GO" id="GO:0015234">
    <property type="term" value="F:thiamine transmembrane transporter activity"/>
    <property type="evidence" value="ECO:0007669"/>
    <property type="project" value="InterPro"/>
</dbReference>
<feature type="transmembrane region" description="Helical" evidence="2">
    <location>
        <begin position="16"/>
        <end position="37"/>
    </location>
</feature>
<keyword evidence="2" id="KW-0472">Membrane</keyword>
<gene>
    <name evidence="3" type="primary">thiT</name>
    <name evidence="3" type="ORF">H9727_07035</name>
</gene>
<reference evidence="3" key="2">
    <citation type="submission" date="2021-04" db="EMBL/GenBank/DDBJ databases">
        <authorList>
            <person name="Gilroy R."/>
        </authorList>
    </citation>
    <scope>NUCLEOTIDE SEQUENCE</scope>
    <source>
        <strain evidence="3">CHK187-5294</strain>
    </source>
</reference>
<feature type="transmembrane region" description="Helical" evidence="2">
    <location>
        <begin position="149"/>
        <end position="171"/>
    </location>
</feature>
<sequence>MFLFNLLEVSEQTTDIVTYITIGVLAVLAIVVAAVCIGNRKKKFDTKSLAYAAICLATSFVLSFIKIAPVPNGGSITLASWVPVLIYTYAYGAPKGFLVGIIFGILNFISGPYILTPFTFILDYILAFAMVGLMGFARHFSKSLMTNVLLGTVLAIVARFVMHLISGMIYFMEDAVWVDLPTPNAFVYSLIYQLVYIPGDAVICLIVLAILVKTNVLQTLLHIMRPSLFPAAARKGQAAAESAAPADAPAQDAPAEKAPEAPQSDAHSDQTK</sequence>
<keyword evidence="2" id="KW-1133">Transmembrane helix</keyword>
<feature type="transmembrane region" description="Helical" evidence="2">
    <location>
        <begin position="191"/>
        <end position="212"/>
    </location>
</feature>
<dbReference type="NCBIfam" id="TIGR02357">
    <property type="entry name" value="ECF_ThiT_YuaJ"/>
    <property type="match status" value="1"/>
</dbReference>
<proteinExistence type="predicted"/>
<name>A0A9D2IF47_9FIRM</name>
<accession>A0A9D2IF47</accession>
<dbReference type="Pfam" id="PF09515">
    <property type="entry name" value="Thia_YuaJ"/>
    <property type="match status" value="1"/>
</dbReference>
<dbReference type="GO" id="GO:0005886">
    <property type="term" value="C:plasma membrane"/>
    <property type="evidence" value="ECO:0007669"/>
    <property type="project" value="InterPro"/>
</dbReference>
<keyword evidence="2" id="KW-0812">Transmembrane</keyword>
<dbReference type="AlphaFoldDB" id="A0A9D2IF47"/>
<feature type="transmembrane region" description="Helical" evidence="2">
    <location>
        <begin position="97"/>
        <end position="115"/>
    </location>
</feature>
<evidence type="ECO:0000313" key="4">
    <source>
        <dbReference type="Proteomes" id="UP000824132"/>
    </source>
</evidence>